<feature type="chain" id="PRO_5002429768" description="ASPIC/UnbV domain-containing protein" evidence="2">
    <location>
        <begin position="22"/>
        <end position="1103"/>
    </location>
</feature>
<dbReference type="PANTHER" id="PTHR16026:SF0">
    <property type="entry name" value="CARTILAGE ACIDIC PROTEIN 1"/>
    <property type="match status" value="1"/>
</dbReference>
<dbReference type="PANTHER" id="PTHR16026">
    <property type="entry name" value="CARTILAGE ACIDIC PROTEIN 1"/>
    <property type="match status" value="1"/>
</dbReference>
<dbReference type="Gene3D" id="2.130.10.130">
    <property type="entry name" value="Integrin alpha, N-terminal"/>
    <property type="match status" value="3"/>
</dbReference>
<name>A0A0E9N0H4_9BACT</name>
<dbReference type="OrthoDB" id="600363at2"/>
<evidence type="ECO:0000256" key="2">
    <source>
        <dbReference type="SAM" id="SignalP"/>
    </source>
</evidence>
<protein>
    <recommendedName>
        <fullName evidence="3">ASPIC/UnbV domain-containing protein</fullName>
    </recommendedName>
</protein>
<dbReference type="SUPFAM" id="SSF69318">
    <property type="entry name" value="Integrin alpha N-terminal domain"/>
    <property type="match status" value="3"/>
</dbReference>
<evidence type="ECO:0000313" key="5">
    <source>
        <dbReference type="Proteomes" id="UP000033121"/>
    </source>
</evidence>
<accession>A0A0E9N0H4</accession>
<keyword evidence="5" id="KW-1185">Reference proteome</keyword>
<gene>
    <name evidence="4" type="ORF">FPE01S_02_04590</name>
</gene>
<comment type="caution">
    <text evidence="4">The sequence shown here is derived from an EMBL/GenBank/DDBJ whole genome shotgun (WGS) entry which is preliminary data.</text>
</comment>
<dbReference type="STRING" id="1220578.FPE01S_02_04590"/>
<dbReference type="RefSeq" id="WP_046369249.1">
    <property type="nucleotide sequence ID" value="NZ_BBWV01000002.1"/>
</dbReference>
<dbReference type="Proteomes" id="UP000033121">
    <property type="component" value="Unassembled WGS sequence"/>
</dbReference>
<organism evidence="4 5">
    <name type="scientific">Flavihumibacter petaseus NBRC 106054</name>
    <dbReference type="NCBI Taxonomy" id="1220578"/>
    <lineage>
        <taxon>Bacteria</taxon>
        <taxon>Pseudomonadati</taxon>
        <taxon>Bacteroidota</taxon>
        <taxon>Chitinophagia</taxon>
        <taxon>Chitinophagales</taxon>
        <taxon>Chitinophagaceae</taxon>
        <taxon>Flavihumibacter</taxon>
    </lineage>
</organism>
<evidence type="ECO:0000256" key="1">
    <source>
        <dbReference type="ARBA" id="ARBA00022729"/>
    </source>
</evidence>
<dbReference type="EMBL" id="BBWV01000002">
    <property type="protein sequence ID" value="GAO43354.1"/>
    <property type="molecule type" value="Genomic_DNA"/>
</dbReference>
<evidence type="ECO:0000313" key="4">
    <source>
        <dbReference type="EMBL" id="GAO43354.1"/>
    </source>
</evidence>
<sequence length="1103" mass="122129">MKCINHTLVLCLALSCLVACSGSRENDPCKDLFTLLPASETGIGFINTVKDSASVNILNFRNFYNGAGVAIGDVNNDGKPDLFFTANQQHNALYLNKGNWQFEDITESAGVRGINKWHTGVTMIDINADGWLDIYVCNSGDVAGNFRRNELYLNLKDGRFKECAAAYGLDDDGIGTQAAFFDFDLDGDLDCFILNNSFRPIESFGYDKRIRHIRSRSGGHRLLRNDEGHFTDVSEAAGIYGSEIAFGLGVSLADFNNDGWPDFYVSNDFFERDYLYINQRNGTFKESIIESTGHTSLASMGSDVMDINNDGNLDIFTTDMLPEGDFRLKTTSRFDDYDVYNAKLHNDFHHQFQANCLQLNNGDGTFKEIAAYAGVEATDWSWGALSFDFNNDGWKDIFVCNGISKDLTDQDFLDFYSAADIRMHAMTNGFSYTDFLQKLKSTPIPNYAFLNRKTMKFSNEAAHMGLATPSFSNGAAYGDLDGDGDLDLVVNNVNMPAFIYRNETSERHMGNYLGITLEGDTLNRFGIGARVQVYTGGQQQVMENFACRGFQSSVEPKLLFGLDSATVVDSLVVRWPDQRRQTLYHVKANQHIVLKQELASAQQLSPEPAVSTPLVQANERLHPVPIHHENNFNDFNRERLIPKMLSAEGPPLATVDLNGDGLEDFFLGNAAGDTAKIYLQTPDGRFRPETIPAFIQDRNFETTGVASIDADNDGDLDLVLVSGGNQWPDGHLNQQVRLYLNNGKGGFEKAFAGWPAVSLNGSCITAGDVDGDGLTDLFIGARSIPGIYGARPTSRLLKNRGNGQFADVTATQAPQLQQMGMVTSALWVSLVPGKAPVLVVAGDWMPISLFRYEGGRLQRYDSLPTSSGWWNGLAVADLDGNGLPDLIALNQGQNSKIRADNKHPARLFVGDFDKNGQEECLPAYYKSDNRSYPYPLRGDLVMQLPSFKKKFLYYADYAGKTIEEVLTPEQRKNALTFTVDETRSMIWYQVSPGHFEAQPLPAEVQFSAMYRAVVKDINNDGKPDILLGGNCYGLKPETGRYDASEGVVLMNAGNRRFSYLPAVQSGFKPTGEIRDLKVISTKKGAAVLVARNNEALQFYEIRP</sequence>
<dbReference type="InterPro" id="IPR027039">
    <property type="entry name" value="Crtac1"/>
</dbReference>
<dbReference type="Pfam" id="PF07593">
    <property type="entry name" value="UnbV_ASPIC"/>
    <property type="match status" value="1"/>
</dbReference>
<dbReference type="AlphaFoldDB" id="A0A0E9N0H4"/>
<dbReference type="PROSITE" id="PS51257">
    <property type="entry name" value="PROKAR_LIPOPROTEIN"/>
    <property type="match status" value="1"/>
</dbReference>
<dbReference type="InterPro" id="IPR011519">
    <property type="entry name" value="UnbV_ASPIC"/>
</dbReference>
<dbReference type="InterPro" id="IPR028994">
    <property type="entry name" value="Integrin_alpha_N"/>
</dbReference>
<dbReference type="Pfam" id="PF13517">
    <property type="entry name" value="FG-GAP_3"/>
    <property type="match status" value="5"/>
</dbReference>
<dbReference type="InterPro" id="IPR013517">
    <property type="entry name" value="FG-GAP"/>
</dbReference>
<proteinExistence type="predicted"/>
<feature type="domain" description="ASPIC/UnbV" evidence="3">
    <location>
        <begin position="526"/>
        <end position="592"/>
    </location>
</feature>
<keyword evidence="1 2" id="KW-0732">Signal</keyword>
<feature type="signal peptide" evidence="2">
    <location>
        <begin position="1"/>
        <end position="21"/>
    </location>
</feature>
<evidence type="ECO:0000259" key="3">
    <source>
        <dbReference type="Pfam" id="PF07593"/>
    </source>
</evidence>
<reference evidence="4 5" key="1">
    <citation type="submission" date="2015-04" db="EMBL/GenBank/DDBJ databases">
        <title>Whole genome shotgun sequence of Flavihumibacter petaseus NBRC 106054.</title>
        <authorList>
            <person name="Miyazawa S."/>
            <person name="Hosoyama A."/>
            <person name="Hashimoto M."/>
            <person name="Noguchi M."/>
            <person name="Tsuchikane K."/>
            <person name="Ohji S."/>
            <person name="Yamazoe A."/>
            <person name="Ichikawa N."/>
            <person name="Kimura A."/>
            <person name="Fujita N."/>
        </authorList>
    </citation>
    <scope>NUCLEOTIDE SEQUENCE [LARGE SCALE GENOMIC DNA]</scope>
    <source>
        <strain evidence="4 5">NBRC 106054</strain>
    </source>
</reference>